<evidence type="ECO:0000256" key="10">
    <source>
        <dbReference type="ARBA" id="ARBA00023136"/>
    </source>
</evidence>
<proteinExistence type="predicted"/>
<evidence type="ECO:0000313" key="13">
    <source>
        <dbReference type="EMBL" id="MBS4078526.1"/>
    </source>
</evidence>
<evidence type="ECO:0000256" key="3">
    <source>
        <dbReference type="ARBA" id="ARBA00022670"/>
    </source>
</evidence>
<dbReference type="Pfam" id="PF01435">
    <property type="entry name" value="Peptidase_M48"/>
    <property type="match status" value="1"/>
</dbReference>
<gene>
    <name evidence="13" type="ORF">KFS80_09545</name>
</gene>
<keyword evidence="7" id="KW-0862">Zinc</keyword>
<dbReference type="InterPro" id="IPR029024">
    <property type="entry name" value="TerB-like"/>
</dbReference>
<organism evidence="13 14">
    <name type="scientific">Pseudomonas rustica</name>
    <dbReference type="NCBI Taxonomy" id="2827099"/>
    <lineage>
        <taxon>Bacteria</taxon>
        <taxon>Pseudomonadati</taxon>
        <taxon>Pseudomonadota</taxon>
        <taxon>Gammaproteobacteria</taxon>
        <taxon>Pseudomonadales</taxon>
        <taxon>Pseudomonadaceae</taxon>
        <taxon>Pseudomonas</taxon>
    </lineage>
</organism>
<dbReference type="EMBL" id="JAGYHF010000004">
    <property type="protein sequence ID" value="MBS4078526.1"/>
    <property type="molecule type" value="Genomic_DNA"/>
</dbReference>
<keyword evidence="14" id="KW-1185">Reference proteome</keyword>
<feature type="transmembrane region" description="Helical" evidence="11">
    <location>
        <begin position="17"/>
        <end position="41"/>
    </location>
</feature>
<keyword evidence="5" id="KW-0479">Metal-binding</keyword>
<keyword evidence="9" id="KW-0482">Metalloprotease</keyword>
<evidence type="ECO:0000256" key="1">
    <source>
        <dbReference type="ARBA" id="ARBA00001947"/>
    </source>
</evidence>
<evidence type="ECO:0000256" key="6">
    <source>
        <dbReference type="ARBA" id="ARBA00022801"/>
    </source>
</evidence>
<dbReference type="PANTHER" id="PTHR43221">
    <property type="entry name" value="PROTEASE HTPX"/>
    <property type="match status" value="1"/>
</dbReference>
<dbReference type="PANTHER" id="PTHR43221:SF2">
    <property type="entry name" value="PROTEASE HTPX HOMOLOG"/>
    <property type="match status" value="1"/>
</dbReference>
<evidence type="ECO:0000256" key="7">
    <source>
        <dbReference type="ARBA" id="ARBA00022833"/>
    </source>
</evidence>
<comment type="caution">
    <text evidence="13">The sequence shown here is derived from an EMBL/GenBank/DDBJ whole genome shotgun (WGS) entry which is preliminary data.</text>
</comment>
<dbReference type="CDD" id="cd07340">
    <property type="entry name" value="M48B_Htpx_like"/>
    <property type="match status" value="1"/>
</dbReference>
<dbReference type="Proteomes" id="UP000676035">
    <property type="component" value="Unassembled WGS sequence"/>
</dbReference>
<accession>A0ABS5MXT0</accession>
<feature type="domain" description="Peptidase M48" evidence="12">
    <location>
        <begin position="101"/>
        <end position="321"/>
    </location>
</feature>
<evidence type="ECO:0000256" key="9">
    <source>
        <dbReference type="ARBA" id="ARBA00023049"/>
    </source>
</evidence>
<keyword evidence="4 11" id="KW-0812">Transmembrane</keyword>
<dbReference type="Gene3D" id="3.30.2010.10">
    <property type="entry name" value="Metalloproteases ('zincins'), catalytic domain"/>
    <property type="match status" value="1"/>
</dbReference>
<evidence type="ECO:0000313" key="14">
    <source>
        <dbReference type="Proteomes" id="UP000676035"/>
    </source>
</evidence>
<evidence type="ECO:0000256" key="8">
    <source>
        <dbReference type="ARBA" id="ARBA00022989"/>
    </source>
</evidence>
<keyword evidence="2" id="KW-1003">Cell membrane</keyword>
<comment type="cofactor">
    <cofactor evidence="1">
        <name>Zn(2+)</name>
        <dbReference type="ChEBI" id="CHEBI:29105"/>
    </cofactor>
</comment>
<evidence type="ECO:0000256" key="4">
    <source>
        <dbReference type="ARBA" id="ARBA00022692"/>
    </source>
</evidence>
<dbReference type="InterPro" id="IPR001915">
    <property type="entry name" value="Peptidase_M48"/>
</dbReference>
<keyword evidence="3" id="KW-0645">Protease</keyword>
<keyword evidence="8 11" id="KW-1133">Transmembrane helix</keyword>
<feature type="transmembrane region" description="Helical" evidence="11">
    <location>
        <begin position="217"/>
        <end position="238"/>
    </location>
</feature>
<dbReference type="InterPro" id="IPR050083">
    <property type="entry name" value="HtpX_protease"/>
</dbReference>
<reference evidence="13 14" key="1">
    <citation type="submission" date="2021-04" db="EMBL/GenBank/DDBJ databases">
        <title>Pseudomonas rustica sp. nov. isolated from raw milk.</title>
        <authorList>
            <person name="Fiedler G."/>
            <person name="Gieschler S."/>
            <person name="Kabisch J."/>
            <person name="Grimmler C."/>
            <person name="Brinks E."/>
            <person name="Wagner N."/>
            <person name="Hetzer B."/>
            <person name="Franz C.M.A.P."/>
            <person name="Boehnlein C."/>
        </authorList>
    </citation>
    <scope>NUCLEOTIDE SEQUENCE [LARGE SCALE GENOMIC DNA]</scope>
    <source>
        <strain evidence="13 14">MBT-4</strain>
    </source>
</reference>
<keyword evidence="6" id="KW-0378">Hydrolase</keyword>
<evidence type="ECO:0000256" key="11">
    <source>
        <dbReference type="SAM" id="Phobius"/>
    </source>
</evidence>
<feature type="transmembrane region" description="Helical" evidence="11">
    <location>
        <begin position="183"/>
        <end position="205"/>
    </location>
</feature>
<evidence type="ECO:0000256" key="5">
    <source>
        <dbReference type="ARBA" id="ARBA00022723"/>
    </source>
</evidence>
<evidence type="ECO:0000259" key="12">
    <source>
        <dbReference type="Pfam" id="PF01435"/>
    </source>
</evidence>
<name>A0ABS5MXT0_9PSED</name>
<sequence length="620" mass="67243">MNFFEQQRQARHQTARLILLMVMAVACLILLTSLPFVIGAFDRRHNSDMGAAWRALAFTATWVSGIVLAGSLYKFFQLRGGGKVVAQTLGGRSVNEDVRTLEERQLMNVVEEMALASGVPVPAVYLLPDESINAFAAGFTTEDAAIGVTQGAITLLTRDELQGVIAHEFSHIYNGDMRLNTRLVAVVHGILVLGLAGASLLAGLANTGKGEKRDGRLVFVLACLGLILCAAGFAGSYFGNLIKAAVSRQREFLADASAVQFTRNPQGLAGALKKIASQGSSLSSPRAQQFSHLYFSDGSAKPLKNQLATHPDIGERIRRIDPLWDGSFTNIPGSIQARTEPRTFPHLSDVFSMVPDSAMAVLYEMNADQAPISTIGVIPQTLKDAAHSTGGAQAIVYGLLISRSPSLSAIQLDALRDDIDTTIFDTLNQLHEPLSTLNPGLHLPLLDLAIPSLKHLDKKPFAAMKQTMNRLINADNETELLEWTLLRIVERNVEGAPAVQFKFGLFQCAEQLLVLLNAMARAGQQNQQAALQALHFAWEGLTFEPPEELPIELEELAGLEAAIKRLRHLMPEERPALLNAMTRCVMHDGVITVAEAEIFRAVADLLDCPLPPFLVATADA</sequence>
<protein>
    <submittedName>
        <fullName evidence="13">M48 family metallopeptidase</fullName>
    </submittedName>
</protein>
<dbReference type="RefSeq" id="WP_212544647.1">
    <property type="nucleotide sequence ID" value="NZ_JAGYHE010000019.1"/>
</dbReference>
<dbReference type="SUPFAM" id="SSF158682">
    <property type="entry name" value="TerB-like"/>
    <property type="match status" value="1"/>
</dbReference>
<feature type="transmembrane region" description="Helical" evidence="11">
    <location>
        <begin position="53"/>
        <end position="73"/>
    </location>
</feature>
<evidence type="ECO:0000256" key="2">
    <source>
        <dbReference type="ARBA" id="ARBA00022475"/>
    </source>
</evidence>
<keyword evidence="10 11" id="KW-0472">Membrane</keyword>